<dbReference type="Pfam" id="PF03489">
    <property type="entry name" value="SapB_2"/>
    <property type="match status" value="2"/>
</dbReference>
<evidence type="ECO:0000256" key="4">
    <source>
        <dbReference type="ARBA" id="ARBA00022737"/>
    </source>
</evidence>
<keyword evidence="6" id="KW-0325">Glycoprotein</keyword>
<dbReference type="SUPFAM" id="SSF47862">
    <property type="entry name" value="Saposin"/>
    <property type="match status" value="2"/>
</dbReference>
<sequence length="154" mass="16960">DRACSFLPKEMSSQCVSLVDQYGPLIIQMLLQELQPDVVCAVLKFCTGKQQAASQVKFQSKLVSQPNDAQCLECKFVVAYLKTLVKKNATEAEIEALLNKVCTYLPKELRDQCDSLVQQYGPVIVQMLLSELDPGKICTVLGLCTANKQAASQV</sequence>
<evidence type="ECO:0000256" key="2">
    <source>
        <dbReference type="ARBA" id="ARBA00022525"/>
    </source>
</evidence>
<gene>
    <name evidence="8" type="primary">ORF133497</name>
</gene>
<evidence type="ECO:0000313" key="8">
    <source>
        <dbReference type="EMBL" id="CEK82773.1"/>
    </source>
</evidence>
<dbReference type="InterPro" id="IPR008139">
    <property type="entry name" value="SaposinB_dom"/>
</dbReference>
<dbReference type="PANTHER" id="PTHR11480:SF3">
    <property type="entry name" value="BCDNA.GH08312"/>
    <property type="match status" value="1"/>
</dbReference>
<dbReference type="GO" id="GO:0005764">
    <property type="term" value="C:lysosome"/>
    <property type="evidence" value="ECO:0007669"/>
    <property type="project" value="InterPro"/>
</dbReference>
<reference evidence="8" key="1">
    <citation type="submission" date="2014-12" db="EMBL/GenBank/DDBJ databases">
        <title>Insight into the proteome of Arion vulgaris.</title>
        <authorList>
            <person name="Aradska J."/>
            <person name="Bulat T."/>
            <person name="Smidak R."/>
            <person name="Sarate P."/>
            <person name="Gangsoo J."/>
            <person name="Sialana F."/>
            <person name="Bilban M."/>
            <person name="Lubec G."/>
        </authorList>
    </citation>
    <scope>NUCLEOTIDE SEQUENCE</scope>
    <source>
        <tissue evidence="8">Skin</tissue>
    </source>
</reference>
<protein>
    <recommendedName>
        <fullName evidence="7">Saposin B-type domain-containing protein</fullName>
    </recommendedName>
</protein>
<feature type="domain" description="Saposin B-type" evidence="7">
    <location>
        <begin position="1"/>
        <end position="50"/>
    </location>
</feature>
<dbReference type="AlphaFoldDB" id="A0A0B7API7"/>
<dbReference type="PRINTS" id="PR01797">
    <property type="entry name" value="SAPOSIN"/>
</dbReference>
<proteinExistence type="predicted"/>
<dbReference type="InterPro" id="IPR008373">
    <property type="entry name" value="Saposin"/>
</dbReference>
<dbReference type="InterPro" id="IPR007856">
    <property type="entry name" value="SapB_1"/>
</dbReference>
<dbReference type="Pfam" id="PF05184">
    <property type="entry name" value="SapB_1"/>
    <property type="match status" value="1"/>
</dbReference>
<keyword evidence="2" id="KW-0964">Secreted</keyword>
<name>A0A0B7API7_9EUPU</name>
<dbReference type="FunFam" id="1.10.225.10:FF:000002">
    <property type="entry name" value="prosaposin isoform X2"/>
    <property type="match status" value="1"/>
</dbReference>
<feature type="non-terminal residue" evidence="8">
    <location>
        <position position="1"/>
    </location>
</feature>
<comment type="subcellular location">
    <subcellularLocation>
        <location evidence="1">Secreted</location>
    </subcellularLocation>
</comment>
<dbReference type="InterPro" id="IPR051428">
    <property type="entry name" value="Sphingo_Act-Surfact_Prot"/>
</dbReference>
<evidence type="ECO:0000259" key="7">
    <source>
        <dbReference type="PROSITE" id="PS50015"/>
    </source>
</evidence>
<dbReference type="SMART" id="SM00741">
    <property type="entry name" value="SapB"/>
    <property type="match status" value="2"/>
</dbReference>
<evidence type="ECO:0000256" key="5">
    <source>
        <dbReference type="ARBA" id="ARBA00023157"/>
    </source>
</evidence>
<dbReference type="GO" id="GO:0006665">
    <property type="term" value="P:sphingolipid metabolic process"/>
    <property type="evidence" value="ECO:0007669"/>
    <property type="project" value="InterPro"/>
</dbReference>
<dbReference type="EMBL" id="HACG01035908">
    <property type="protein sequence ID" value="CEK82773.1"/>
    <property type="molecule type" value="Transcribed_RNA"/>
</dbReference>
<evidence type="ECO:0000256" key="6">
    <source>
        <dbReference type="ARBA" id="ARBA00023180"/>
    </source>
</evidence>
<dbReference type="PROSITE" id="PS50015">
    <property type="entry name" value="SAP_B"/>
    <property type="match status" value="2"/>
</dbReference>
<dbReference type="GO" id="GO:0005576">
    <property type="term" value="C:extracellular region"/>
    <property type="evidence" value="ECO:0007669"/>
    <property type="project" value="UniProtKB-SubCell"/>
</dbReference>
<feature type="domain" description="Saposin B-type" evidence="7">
    <location>
        <begin position="67"/>
        <end position="148"/>
    </location>
</feature>
<feature type="non-terminal residue" evidence="8">
    <location>
        <position position="154"/>
    </location>
</feature>
<accession>A0A0B7API7</accession>
<keyword evidence="5" id="KW-1015">Disulfide bond</keyword>
<keyword evidence="3" id="KW-0732">Signal</keyword>
<keyword evidence="4" id="KW-0677">Repeat</keyword>
<dbReference type="InterPro" id="IPR011001">
    <property type="entry name" value="Saposin-like"/>
</dbReference>
<dbReference type="InterPro" id="IPR008138">
    <property type="entry name" value="SapB_2"/>
</dbReference>
<dbReference type="Gene3D" id="1.10.225.10">
    <property type="entry name" value="Saposin-like"/>
    <property type="match status" value="2"/>
</dbReference>
<organism evidence="8">
    <name type="scientific">Arion vulgaris</name>
    <dbReference type="NCBI Taxonomy" id="1028688"/>
    <lineage>
        <taxon>Eukaryota</taxon>
        <taxon>Metazoa</taxon>
        <taxon>Spiralia</taxon>
        <taxon>Lophotrochozoa</taxon>
        <taxon>Mollusca</taxon>
        <taxon>Gastropoda</taxon>
        <taxon>Heterobranchia</taxon>
        <taxon>Euthyneura</taxon>
        <taxon>Panpulmonata</taxon>
        <taxon>Eupulmonata</taxon>
        <taxon>Stylommatophora</taxon>
        <taxon>Helicina</taxon>
        <taxon>Arionoidea</taxon>
        <taxon>Arionidae</taxon>
        <taxon>Arion</taxon>
    </lineage>
</organism>
<dbReference type="GO" id="GO:0016020">
    <property type="term" value="C:membrane"/>
    <property type="evidence" value="ECO:0007669"/>
    <property type="project" value="GOC"/>
</dbReference>
<evidence type="ECO:0000256" key="1">
    <source>
        <dbReference type="ARBA" id="ARBA00004613"/>
    </source>
</evidence>
<evidence type="ECO:0000256" key="3">
    <source>
        <dbReference type="ARBA" id="ARBA00022729"/>
    </source>
</evidence>
<dbReference type="PANTHER" id="PTHR11480">
    <property type="entry name" value="SAPOSIN-RELATED"/>
    <property type="match status" value="1"/>
</dbReference>